<name>A0A9D9N554_9BACT</name>
<dbReference type="InterPro" id="IPR035907">
    <property type="entry name" value="Hppk_sf"/>
</dbReference>
<evidence type="ECO:0000256" key="4">
    <source>
        <dbReference type="ARBA" id="ARBA00016218"/>
    </source>
</evidence>
<organism evidence="14 15">
    <name type="scientific">Candidatus Gallipaludibacter merdavium</name>
    <dbReference type="NCBI Taxonomy" id="2840839"/>
    <lineage>
        <taxon>Bacteria</taxon>
        <taxon>Pseudomonadati</taxon>
        <taxon>Bacteroidota</taxon>
        <taxon>Bacteroidia</taxon>
        <taxon>Bacteroidales</taxon>
        <taxon>Candidatus Gallipaludibacter</taxon>
    </lineage>
</organism>
<evidence type="ECO:0000256" key="9">
    <source>
        <dbReference type="ARBA" id="ARBA00022909"/>
    </source>
</evidence>
<comment type="function">
    <text evidence="10">Catalyzes the transfer of pyrophosphate from adenosine triphosphate (ATP) to 6-hydroxymethyl-7,8-dihydropterin, an enzymatic step in folate biosynthesis pathway.</text>
</comment>
<dbReference type="CDD" id="cd00483">
    <property type="entry name" value="HPPK"/>
    <property type="match status" value="1"/>
</dbReference>
<dbReference type="GO" id="GO:0016301">
    <property type="term" value="F:kinase activity"/>
    <property type="evidence" value="ECO:0007669"/>
    <property type="project" value="UniProtKB-KW"/>
</dbReference>
<evidence type="ECO:0000256" key="8">
    <source>
        <dbReference type="ARBA" id="ARBA00022840"/>
    </source>
</evidence>
<evidence type="ECO:0000256" key="6">
    <source>
        <dbReference type="ARBA" id="ARBA00022741"/>
    </source>
</evidence>
<sequence length="140" mass="16131">MIYYIGIGTNLGNRQENIAKALQLIQERTGRILRHSKDFISEPWGFSSENTFLNIAIALDSELSPIDLLHQTQAIEREMGRTHKSVNGVYHDRIIDIDLLECEGITIHSEELNLPHPLINQRDFVYIPLQEVKMQEEPHS</sequence>
<protein>
    <recommendedName>
        <fullName evidence="4">2-amino-4-hydroxy-6-hydroxymethyldihydropteridine pyrophosphokinase</fullName>
        <ecNumber evidence="3">2.7.6.3</ecNumber>
    </recommendedName>
    <alternativeName>
        <fullName evidence="11">6-hydroxymethyl-7,8-dihydropterin pyrophosphokinase</fullName>
    </alternativeName>
    <alternativeName>
        <fullName evidence="12">7,8-dihydro-6-hydroxymethylpterin-pyrophosphokinase</fullName>
    </alternativeName>
</protein>
<evidence type="ECO:0000256" key="1">
    <source>
        <dbReference type="ARBA" id="ARBA00005051"/>
    </source>
</evidence>
<evidence type="ECO:0000256" key="11">
    <source>
        <dbReference type="ARBA" id="ARBA00029766"/>
    </source>
</evidence>
<dbReference type="InterPro" id="IPR000550">
    <property type="entry name" value="Hppk"/>
</dbReference>
<evidence type="ECO:0000256" key="12">
    <source>
        <dbReference type="ARBA" id="ARBA00033413"/>
    </source>
</evidence>
<keyword evidence="8" id="KW-0067">ATP-binding</keyword>
<dbReference type="PANTHER" id="PTHR43071">
    <property type="entry name" value="2-AMINO-4-HYDROXY-6-HYDROXYMETHYLDIHYDROPTERIDINE PYROPHOSPHOKINASE"/>
    <property type="match status" value="1"/>
</dbReference>
<gene>
    <name evidence="14" type="primary">folK</name>
    <name evidence="14" type="ORF">IAA73_09560</name>
</gene>
<dbReference type="NCBIfam" id="TIGR01498">
    <property type="entry name" value="folK"/>
    <property type="match status" value="1"/>
</dbReference>
<keyword evidence="9" id="KW-0289">Folate biosynthesis</keyword>
<dbReference type="Pfam" id="PF01288">
    <property type="entry name" value="HPPK"/>
    <property type="match status" value="1"/>
</dbReference>
<comment type="similarity">
    <text evidence="2">Belongs to the HPPK family.</text>
</comment>
<comment type="pathway">
    <text evidence="1">Cofactor biosynthesis; tetrahydrofolate biosynthesis; 2-amino-4-hydroxy-6-hydroxymethyl-7,8-dihydropteridine diphosphate from 7,8-dihydroneopterin triphosphate: step 4/4.</text>
</comment>
<keyword evidence="5 14" id="KW-0808">Transferase</keyword>
<evidence type="ECO:0000313" key="15">
    <source>
        <dbReference type="Proteomes" id="UP000823641"/>
    </source>
</evidence>
<dbReference type="EC" id="2.7.6.3" evidence="3"/>
<proteinExistence type="inferred from homology"/>
<dbReference type="PANTHER" id="PTHR43071:SF1">
    <property type="entry name" value="2-AMINO-4-HYDROXY-6-HYDROXYMETHYLDIHYDROPTERIDINE PYROPHOSPHOKINASE"/>
    <property type="match status" value="1"/>
</dbReference>
<feature type="domain" description="7,8-dihydro-6-hydroxymethylpterin-pyrophosphokinase" evidence="13">
    <location>
        <begin position="4"/>
        <end position="133"/>
    </location>
</feature>
<comment type="caution">
    <text evidence="14">The sequence shown here is derived from an EMBL/GenBank/DDBJ whole genome shotgun (WGS) entry which is preliminary data.</text>
</comment>
<dbReference type="Proteomes" id="UP000823641">
    <property type="component" value="Unassembled WGS sequence"/>
</dbReference>
<dbReference type="EMBL" id="JADIMG010000091">
    <property type="protein sequence ID" value="MBO8460565.1"/>
    <property type="molecule type" value="Genomic_DNA"/>
</dbReference>
<dbReference type="Gene3D" id="3.30.70.560">
    <property type="entry name" value="7,8-Dihydro-6-hydroxymethylpterin-pyrophosphokinase HPPK"/>
    <property type="match status" value="1"/>
</dbReference>
<dbReference type="GO" id="GO:0003848">
    <property type="term" value="F:2-amino-4-hydroxy-6-hydroxymethyldihydropteridine diphosphokinase activity"/>
    <property type="evidence" value="ECO:0007669"/>
    <property type="project" value="UniProtKB-EC"/>
</dbReference>
<evidence type="ECO:0000256" key="10">
    <source>
        <dbReference type="ARBA" id="ARBA00029409"/>
    </source>
</evidence>
<evidence type="ECO:0000256" key="5">
    <source>
        <dbReference type="ARBA" id="ARBA00022679"/>
    </source>
</evidence>
<evidence type="ECO:0000313" key="14">
    <source>
        <dbReference type="EMBL" id="MBO8460565.1"/>
    </source>
</evidence>
<dbReference type="GO" id="GO:0046656">
    <property type="term" value="P:folic acid biosynthetic process"/>
    <property type="evidence" value="ECO:0007669"/>
    <property type="project" value="UniProtKB-KW"/>
</dbReference>
<evidence type="ECO:0000256" key="7">
    <source>
        <dbReference type="ARBA" id="ARBA00022777"/>
    </source>
</evidence>
<reference evidence="14" key="1">
    <citation type="submission" date="2020-10" db="EMBL/GenBank/DDBJ databases">
        <authorList>
            <person name="Gilroy R."/>
        </authorList>
    </citation>
    <scope>NUCLEOTIDE SEQUENCE</scope>
    <source>
        <strain evidence="14">G3-3990</strain>
    </source>
</reference>
<evidence type="ECO:0000256" key="2">
    <source>
        <dbReference type="ARBA" id="ARBA00005810"/>
    </source>
</evidence>
<evidence type="ECO:0000259" key="13">
    <source>
        <dbReference type="Pfam" id="PF01288"/>
    </source>
</evidence>
<keyword evidence="6" id="KW-0547">Nucleotide-binding</keyword>
<dbReference type="AlphaFoldDB" id="A0A9D9N554"/>
<accession>A0A9D9N554</accession>
<dbReference type="GO" id="GO:0005524">
    <property type="term" value="F:ATP binding"/>
    <property type="evidence" value="ECO:0007669"/>
    <property type="project" value="UniProtKB-KW"/>
</dbReference>
<dbReference type="SUPFAM" id="SSF55083">
    <property type="entry name" value="6-hydroxymethyl-7,8-dihydropterin pyrophosphokinase, HPPK"/>
    <property type="match status" value="1"/>
</dbReference>
<keyword evidence="7" id="KW-0418">Kinase</keyword>
<evidence type="ECO:0000256" key="3">
    <source>
        <dbReference type="ARBA" id="ARBA00013253"/>
    </source>
</evidence>
<reference evidence="14" key="2">
    <citation type="journal article" date="2021" name="PeerJ">
        <title>Extensive microbial diversity within the chicken gut microbiome revealed by metagenomics and culture.</title>
        <authorList>
            <person name="Gilroy R."/>
            <person name="Ravi A."/>
            <person name="Getino M."/>
            <person name="Pursley I."/>
            <person name="Horton D.L."/>
            <person name="Alikhan N.F."/>
            <person name="Baker D."/>
            <person name="Gharbi K."/>
            <person name="Hall N."/>
            <person name="Watson M."/>
            <person name="Adriaenssens E.M."/>
            <person name="Foster-Nyarko E."/>
            <person name="Jarju S."/>
            <person name="Secka A."/>
            <person name="Antonio M."/>
            <person name="Oren A."/>
            <person name="Chaudhuri R.R."/>
            <person name="La Ragione R."/>
            <person name="Hildebrand F."/>
            <person name="Pallen M.J."/>
        </authorList>
    </citation>
    <scope>NUCLEOTIDE SEQUENCE</scope>
    <source>
        <strain evidence="14">G3-3990</strain>
    </source>
</reference>